<dbReference type="RefSeq" id="WP_207383009.1">
    <property type="nucleotide sequence ID" value="NZ_AQQZ01000050.1"/>
</dbReference>
<accession>A0A0L1JIZ8</accession>
<dbReference type="STRING" id="1317121.ATO11_21080"/>
<dbReference type="Proteomes" id="UP000036938">
    <property type="component" value="Unassembled WGS sequence"/>
</dbReference>
<protein>
    <submittedName>
        <fullName evidence="1">Uncharacterized protein</fullName>
    </submittedName>
</protein>
<proteinExistence type="predicted"/>
<comment type="caution">
    <text evidence="1">The sequence shown here is derived from an EMBL/GenBank/DDBJ whole genome shotgun (WGS) entry which is preliminary data.</text>
</comment>
<feature type="non-terminal residue" evidence="1">
    <location>
        <position position="270"/>
    </location>
</feature>
<evidence type="ECO:0000313" key="2">
    <source>
        <dbReference type="Proteomes" id="UP000036938"/>
    </source>
</evidence>
<reference evidence="1 2" key="1">
    <citation type="journal article" date="2015" name="Int. J. Syst. Evol. Microbiol.">
        <title>Aestuariivita atlantica sp. nov., isolated from deep sea sediment of the Atlantic Ocean.</title>
        <authorList>
            <person name="Li G."/>
            <person name="Lai Q."/>
            <person name="Du Y."/>
            <person name="Liu X."/>
            <person name="Sun F."/>
            <person name="Shao Z."/>
        </authorList>
    </citation>
    <scope>NUCLEOTIDE SEQUENCE [LARGE SCALE GENOMIC DNA]</scope>
    <source>
        <strain evidence="1 2">22II-S11-z3</strain>
    </source>
</reference>
<gene>
    <name evidence="1" type="ORF">ATO11_21080</name>
</gene>
<evidence type="ECO:0000313" key="1">
    <source>
        <dbReference type="EMBL" id="KNG91740.1"/>
    </source>
</evidence>
<sequence length="270" mass="26383">AQSAGNALDPSNDTLNGAAALPGASGNVVLTRVSGDAELALDTETGAITLAAGAAAGTYTVTYRICERTNGDNCAEATETVTVTDTALAAGPEPVRALIGTDAAQSAGNALDPSNDTLNGAAAVPGAGGTVVLTRVSGDAELALDTETGAITLAAGAPEGTYTVTYRICEAANTDHCAEATETVTVTFTPIAAGPEPVRSFTATIDPIVAGNALDPSNDTLDGFAAVPGFGGNVVLTLGGGSPEVSLNVATGELGVAAGTPPGTYVLDYN</sequence>
<keyword evidence="2" id="KW-1185">Reference proteome</keyword>
<name>A0A0L1JIZ8_9RHOB</name>
<feature type="non-terminal residue" evidence="1">
    <location>
        <position position="1"/>
    </location>
</feature>
<dbReference type="EMBL" id="AQQZ01000050">
    <property type="protein sequence ID" value="KNG91740.1"/>
    <property type="molecule type" value="Genomic_DNA"/>
</dbReference>
<dbReference type="AlphaFoldDB" id="A0A0L1JIZ8"/>
<organism evidence="1 2">
    <name type="scientific">Pseudaestuariivita atlantica</name>
    <dbReference type="NCBI Taxonomy" id="1317121"/>
    <lineage>
        <taxon>Bacteria</taxon>
        <taxon>Pseudomonadati</taxon>
        <taxon>Pseudomonadota</taxon>
        <taxon>Alphaproteobacteria</taxon>
        <taxon>Rhodobacterales</taxon>
        <taxon>Paracoccaceae</taxon>
        <taxon>Pseudaestuariivita</taxon>
    </lineage>
</organism>